<dbReference type="InParanoid" id="A0A0C2TE27"/>
<keyword evidence="1" id="KW-0677">Repeat</keyword>
<dbReference type="SUPFAM" id="SSF52540">
    <property type="entry name" value="P-loop containing nucleoside triphosphate hydrolases"/>
    <property type="match status" value="1"/>
</dbReference>
<dbReference type="InterPro" id="IPR027417">
    <property type="entry name" value="P-loop_NTPase"/>
</dbReference>
<evidence type="ECO:0000313" key="3">
    <source>
        <dbReference type="EMBL" id="KIL65064.1"/>
    </source>
</evidence>
<organism evidence="3 4">
    <name type="scientific">Amanita muscaria (strain Koide BX008)</name>
    <dbReference type="NCBI Taxonomy" id="946122"/>
    <lineage>
        <taxon>Eukaryota</taxon>
        <taxon>Fungi</taxon>
        <taxon>Dikarya</taxon>
        <taxon>Basidiomycota</taxon>
        <taxon>Agaricomycotina</taxon>
        <taxon>Agaricomycetes</taxon>
        <taxon>Agaricomycetidae</taxon>
        <taxon>Agaricales</taxon>
        <taxon>Pluteineae</taxon>
        <taxon>Amanitaceae</taxon>
        <taxon>Amanita</taxon>
    </lineage>
</organism>
<accession>A0A0C2TE27</accession>
<dbReference type="InterPro" id="IPR056884">
    <property type="entry name" value="NPHP3-like_N"/>
</dbReference>
<dbReference type="OrthoDB" id="163438at2759"/>
<proteinExistence type="predicted"/>
<evidence type="ECO:0000256" key="1">
    <source>
        <dbReference type="ARBA" id="ARBA00022737"/>
    </source>
</evidence>
<sequence>RCLPGSQKSVLDDIIHWIIFQDPVAPIYVLVGDAGCGKTCVAASIAARFRSSGTSGRLGASVFLDRENREHRDPTKNFPSIARELAAFDDKLKVRISRAISQQPDLVRSGPEQQLQKLIIEPLSNLTIIGPILIVIDGLDMQPDFAAVFTALQNARNVPRNLRILITARESLLPLI</sequence>
<feature type="domain" description="Nephrocystin 3-like N-terminal" evidence="2">
    <location>
        <begin position="24"/>
        <end position="169"/>
    </location>
</feature>
<name>A0A0C2TE27_AMAMK</name>
<dbReference type="HOGENOM" id="CLU_000288_6_8_1"/>
<keyword evidence="4" id="KW-1185">Reference proteome</keyword>
<dbReference type="Gene3D" id="3.40.50.300">
    <property type="entry name" value="P-loop containing nucleotide triphosphate hydrolases"/>
    <property type="match status" value="1"/>
</dbReference>
<evidence type="ECO:0000259" key="2">
    <source>
        <dbReference type="Pfam" id="PF24883"/>
    </source>
</evidence>
<protein>
    <recommendedName>
        <fullName evidence="2">Nephrocystin 3-like N-terminal domain-containing protein</fullName>
    </recommendedName>
</protein>
<evidence type="ECO:0000313" key="4">
    <source>
        <dbReference type="Proteomes" id="UP000054549"/>
    </source>
</evidence>
<dbReference type="Proteomes" id="UP000054549">
    <property type="component" value="Unassembled WGS sequence"/>
</dbReference>
<dbReference type="AlphaFoldDB" id="A0A0C2TE27"/>
<feature type="non-terminal residue" evidence="3">
    <location>
        <position position="1"/>
    </location>
</feature>
<dbReference type="Pfam" id="PF24883">
    <property type="entry name" value="NPHP3_N"/>
    <property type="match status" value="1"/>
</dbReference>
<dbReference type="STRING" id="946122.A0A0C2TE27"/>
<gene>
    <name evidence="3" type="ORF">M378DRAFT_77489</name>
</gene>
<dbReference type="EMBL" id="KN818245">
    <property type="protein sequence ID" value="KIL65064.1"/>
    <property type="molecule type" value="Genomic_DNA"/>
</dbReference>
<reference evidence="3 4" key="1">
    <citation type="submission" date="2014-04" db="EMBL/GenBank/DDBJ databases">
        <title>Evolutionary Origins and Diversification of the Mycorrhizal Mutualists.</title>
        <authorList>
            <consortium name="DOE Joint Genome Institute"/>
            <consortium name="Mycorrhizal Genomics Consortium"/>
            <person name="Kohler A."/>
            <person name="Kuo A."/>
            <person name="Nagy L.G."/>
            <person name="Floudas D."/>
            <person name="Copeland A."/>
            <person name="Barry K.W."/>
            <person name="Cichocki N."/>
            <person name="Veneault-Fourrey C."/>
            <person name="LaButti K."/>
            <person name="Lindquist E.A."/>
            <person name="Lipzen A."/>
            <person name="Lundell T."/>
            <person name="Morin E."/>
            <person name="Murat C."/>
            <person name="Riley R."/>
            <person name="Ohm R."/>
            <person name="Sun H."/>
            <person name="Tunlid A."/>
            <person name="Henrissat B."/>
            <person name="Grigoriev I.V."/>
            <person name="Hibbett D.S."/>
            <person name="Martin F."/>
        </authorList>
    </citation>
    <scope>NUCLEOTIDE SEQUENCE [LARGE SCALE GENOMIC DNA]</scope>
    <source>
        <strain evidence="3 4">Koide BX008</strain>
    </source>
</reference>